<dbReference type="GO" id="GO:0045333">
    <property type="term" value="P:cellular respiration"/>
    <property type="evidence" value="ECO:0007669"/>
    <property type="project" value="UniProtKB-ARBA"/>
</dbReference>
<dbReference type="PANTHER" id="PTHR48084:SF3">
    <property type="entry name" value="SUBUNIT OF PYRUVATE:FLAVODOXIN OXIDOREDUCTASE"/>
    <property type="match status" value="1"/>
</dbReference>
<proteinExistence type="predicted"/>
<evidence type="ECO:0000313" key="4">
    <source>
        <dbReference type="Proteomes" id="UP000675379"/>
    </source>
</evidence>
<reference evidence="3" key="1">
    <citation type="submission" date="2021-04" db="EMBL/GenBank/DDBJ databases">
        <title>Proteiniclasticum sedimins sp. nov., an obligate anaerobic bacterium isolated from anaerobic sludge.</title>
        <authorList>
            <person name="Liu J."/>
        </authorList>
    </citation>
    <scope>NUCLEOTIDE SEQUENCE</scope>
    <source>
        <strain evidence="3">BAD-10</strain>
    </source>
</reference>
<evidence type="ECO:0000256" key="1">
    <source>
        <dbReference type="ARBA" id="ARBA00023002"/>
    </source>
</evidence>
<dbReference type="Pfam" id="PF02775">
    <property type="entry name" value="TPP_enzyme_C"/>
    <property type="match status" value="1"/>
</dbReference>
<protein>
    <submittedName>
        <fullName evidence="3">2-oxoglutarate oxidoreductase</fullName>
    </submittedName>
</protein>
<dbReference type="GO" id="GO:0030976">
    <property type="term" value="F:thiamine pyrophosphate binding"/>
    <property type="evidence" value="ECO:0007669"/>
    <property type="project" value="InterPro"/>
</dbReference>
<organism evidence="3 4">
    <name type="scientific">Proteiniclasticum sediminis</name>
    <dbReference type="NCBI Taxonomy" id="2804028"/>
    <lineage>
        <taxon>Bacteria</taxon>
        <taxon>Bacillati</taxon>
        <taxon>Bacillota</taxon>
        <taxon>Clostridia</taxon>
        <taxon>Eubacteriales</taxon>
        <taxon>Clostridiaceae</taxon>
        <taxon>Proteiniclasticum</taxon>
    </lineage>
</organism>
<evidence type="ECO:0000313" key="3">
    <source>
        <dbReference type="EMBL" id="MBR0576956.1"/>
    </source>
</evidence>
<dbReference type="InterPro" id="IPR011766">
    <property type="entry name" value="TPP_enzyme_TPP-bd"/>
</dbReference>
<accession>A0A941HR15</accession>
<dbReference type="AlphaFoldDB" id="A0A941HR15"/>
<sequence length="255" mass="27789">MEQQERTILFQPTKGLLDVPTHYCPGCTHGIIHRLIGEVLEELNIVDKTIGVAPVGCSVLAYEYFACDMFEAAHGRAPAVATGIKRANPDKIVFTYQGDGDLAAIGTAEAVHVAARGEKIVTIFVNNCIYGMTGGQMAPTTLPGQKTETSPYGRDVNIQGYPIRFSEMVAQLDGSYYIERVSVDKVAAVAKAKKAIKKAFQNAVDGKGFNLVEVLSICPTNWGLSTEESLQWLRDNMIPYYPLGVKKDLSVEEAK</sequence>
<evidence type="ECO:0000259" key="2">
    <source>
        <dbReference type="Pfam" id="PF02775"/>
    </source>
</evidence>
<keyword evidence="4" id="KW-1185">Reference proteome</keyword>
<keyword evidence="1" id="KW-0560">Oxidoreductase</keyword>
<dbReference type="Gene3D" id="3.40.50.970">
    <property type="match status" value="1"/>
</dbReference>
<dbReference type="RefSeq" id="WP_211802374.1">
    <property type="nucleotide sequence ID" value="NZ_JAGSCS010000017.1"/>
</dbReference>
<dbReference type="EMBL" id="JAGSCS010000017">
    <property type="protein sequence ID" value="MBR0576956.1"/>
    <property type="molecule type" value="Genomic_DNA"/>
</dbReference>
<dbReference type="PANTHER" id="PTHR48084">
    <property type="entry name" value="2-OXOGLUTARATE OXIDOREDUCTASE SUBUNIT KORB-RELATED"/>
    <property type="match status" value="1"/>
</dbReference>
<dbReference type="SUPFAM" id="SSF52518">
    <property type="entry name" value="Thiamin diphosphate-binding fold (THDP-binding)"/>
    <property type="match status" value="1"/>
</dbReference>
<feature type="domain" description="Thiamine pyrophosphate enzyme TPP-binding" evidence="2">
    <location>
        <begin position="63"/>
        <end position="214"/>
    </location>
</feature>
<gene>
    <name evidence="3" type="ORF">KCG48_11580</name>
</gene>
<name>A0A941HR15_9CLOT</name>
<dbReference type="InterPro" id="IPR051457">
    <property type="entry name" value="2-oxoacid:Fd_oxidoreductase"/>
</dbReference>
<dbReference type="GO" id="GO:0016625">
    <property type="term" value="F:oxidoreductase activity, acting on the aldehyde or oxo group of donors, iron-sulfur protein as acceptor"/>
    <property type="evidence" value="ECO:0007669"/>
    <property type="project" value="UniProtKB-ARBA"/>
</dbReference>
<dbReference type="Proteomes" id="UP000675379">
    <property type="component" value="Unassembled WGS sequence"/>
</dbReference>
<comment type="caution">
    <text evidence="3">The sequence shown here is derived from an EMBL/GenBank/DDBJ whole genome shotgun (WGS) entry which is preliminary data.</text>
</comment>
<dbReference type="InterPro" id="IPR029061">
    <property type="entry name" value="THDP-binding"/>
</dbReference>